<gene>
    <name evidence="1" type="ORF">Lsan_3475</name>
</gene>
<name>A0A0W0YB64_9GAMM</name>
<protein>
    <submittedName>
        <fullName evidence="1">Uncharacterized protein</fullName>
    </submittedName>
</protein>
<evidence type="ECO:0000313" key="1">
    <source>
        <dbReference type="EMBL" id="KTD53811.1"/>
    </source>
</evidence>
<comment type="caution">
    <text evidence="1">The sequence shown here is derived from an EMBL/GenBank/DDBJ whole genome shotgun (WGS) entry which is preliminary data.</text>
</comment>
<dbReference type="OrthoDB" id="5654320at2"/>
<reference evidence="1 2" key="1">
    <citation type="submission" date="2015-11" db="EMBL/GenBank/DDBJ databases">
        <title>Genomic analysis of 38 Legionella species identifies large and diverse effector repertoires.</title>
        <authorList>
            <person name="Burstein D."/>
            <person name="Amaro F."/>
            <person name="Zusman T."/>
            <person name="Lifshitz Z."/>
            <person name="Cohen O."/>
            <person name="Gilbert J.A."/>
            <person name="Pupko T."/>
            <person name="Shuman H.A."/>
            <person name="Segal G."/>
        </authorList>
    </citation>
    <scope>NUCLEOTIDE SEQUENCE [LARGE SCALE GENOMIC DNA]</scope>
    <source>
        <strain evidence="1 2">SC-63-C7</strain>
    </source>
</reference>
<dbReference type="RefSeq" id="WP_058515403.1">
    <property type="nucleotide sequence ID" value="NZ_CAAAIH010000049.1"/>
</dbReference>
<dbReference type="PATRIC" id="fig|45074.5.peg.3738"/>
<proteinExistence type="predicted"/>
<accession>A0A0W0YB64</accession>
<evidence type="ECO:0000313" key="2">
    <source>
        <dbReference type="Proteomes" id="UP000054703"/>
    </source>
</evidence>
<dbReference type="EMBL" id="LNYU01000090">
    <property type="protein sequence ID" value="KTD53811.1"/>
    <property type="molecule type" value="Genomic_DNA"/>
</dbReference>
<keyword evidence="2" id="KW-1185">Reference proteome</keyword>
<dbReference type="AlphaFoldDB" id="A0A0W0YB64"/>
<sequence length="692" mass="80178">MEYFFLIIGSITVIATTGIIIKHINDKKQSDIKQKEAEAARQRALLINNVIEQGNTSDLLSLKEQQIFLSEEQKLQMLLNAYSINNESVISYLKEVNYKLSLSKIIALFLNKKDPSQLQFFLINFLDKKFSNNISPSLENVIAELFSKNALDTISLLLEIYPVNTLNSLFLLVEHHKNKLAFQYITDRIQWLQENSSVLNEINFGTDIGLINFLLKVFPNSELGIAKLSALITNLIEHQIDNYDLYTQLCRQMKDARTKEVQSSWAGYTYYLKDIIEKSIYKNRLDVLELIIQSNRDFLSENTDEADKIIALYVHRNPKISEIFFRNGINVNRNMPDNVSIVERSIIDNGKTNEENQFILDMLLSYGLDLNTKIVKSKPDKIDEITLLGYLVFTSLIIRNNPDFNALRLQKYMAMFFDIPGTSYSNGTLCVHEHMRDSNAHWNYLLDLYFRNLEPTSLTQELPDSIRIPLNRCLQTLYSTDGTYDTQFIYDMYNKGDPIVLPVNLRGYWGEAHIATVGFMKVNPYYHLRVEADRGLGRNDFSIFIEPVFSPYALSRYTRNRISAIPLKELWQYGPSTKNHILTIPIGKQKSNSCPSTSAKYAFHIAYFLCEIHNRSFSLAQRSEDQKSLLKESYQISKRWFDDFLGSTQQLLLHNYQELDSKYIDTDFLVKVEKELTNYPSDVINEPSIHQM</sequence>
<organism evidence="1 2">
    <name type="scientific">Legionella santicrucis</name>
    <dbReference type="NCBI Taxonomy" id="45074"/>
    <lineage>
        <taxon>Bacteria</taxon>
        <taxon>Pseudomonadati</taxon>
        <taxon>Pseudomonadota</taxon>
        <taxon>Gammaproteobacteria</taxon>
        <taxon>Legionellales</taxon>
        <taxon>Legionellaceae</taxon>
        <taxon>Legionella</taxon>
    </lineage>
</organism>
<dbReference type="Proteomes" id="UP000054703">
    <property type="component" value="Unassembled WGS sequence"/>
</dbReference>